<organism evidence="1 2">
    <name type="scientific">Halteria grandinella</name>
    <dbReference type="NCBI Taxonomy" id="5974"/>
    <lineage>
        <taxon>Eukaryota</taxon>
        <taxon>Sar</taxon>
        <taxon>Alveolata</taxon>
        <taxon>Ciliophora</taxon>
        <taxon>Intramacronucleata</taxon>
        <taxon>Spirotrichea</taxon>
        <taxon>Stichotrichia</taxon>
        <taxon>Sporadotrichida</taxon>
        <taxon>Halteriidae</taxon>
        <taxon>Halteria</taxon>
    </lineage>
</organism>
<reference evidence="1" key="1">
    <citation type="submission" date="2019-06" db="EMBL/GenBank/DDBJ databases">
        <authorList>
            <person name="Zheng W."/>
        </authorList>
    </citation>
    <scope>NUCLEOTIDE SEQUENCE</scope>
    <source>
        <strain evidence="1">QDHG01</strain>
    </source>
</reference>
<protein>
    <submittedName>
        <fullName evidence="1">Uncharacterized protein</fullName>
    </submittedName>
</protein>
<comment type="caution">
    <text evidence="1">The sequence shown here is derived from an EMBL/GenBank/DDBJ whole genome shotgun (WGS) entry which is preliminary data.</text>
</comment>
<keyword evidence="2" id="KW-1185">Reference proteome</keyword>
<gene>
    <name evidence="1" type="ORF">FGO68_gene3952</name>
</gene>
<name>A0A8J8NGY1_HALGN</name>
<dbReference type="AlphaFoldDB" id="A0A8J8NGY1"/>
<dbReference type="EMBL" id="RRYP01017082">
    <property type="protein sequence ID" value="TNV74366.1"/>
    <property type="molecule type" value="Genomic_DNA"/>
</dbReference>
<accession>A0A8J8NGY1</accession>
<dbReference type="Proteomes" id="UP000785679">
    <property type="component" value="Unassembled WGS sequence"/>
</dbReference>
<sequence length="186" mass="22329">MDIEDTFEYSIQFFSNQQNIDSSSIQIVSVEQWDSQFLQNPGTLWLLRKNFFTKYYQQEPKFHNVIIPLLQFQDGDDLNSQLFFLHIFERNRKYECEVFVDQMIGTPDQFSQLIFQFLRSYGFVIELNDIRLQNQKKMQIFCAIQAMDINLLWSSMLTISKANSLGIRKEVNRYKNQYLEIFLHNC</sequence>
<evidence type="ECO:0000313" key="2">
    <source>
        <dbReference type="Proteomes" id="UP000785679"/>
    </source>
</evidence>
<evidence type="ECO:0000313" key="1">
    <source>
        <dbReference type="EMBL" id="TNV74366.1"/>
    </source>
</evidence>
<proteinExistence type="predicted"/>